<dbReference type="Proteomes" id="UP000322873">
    <property type="component" value="Unassembled WGS sequence"/>
</dbReference>
<proteinExistence type="predicted"/>
<evidence type="ECO:0008006" key="4">
    <source>
        <dbReference type="Google" id="ProtNLM"/>
    </source>
</evidence>
<gene>
    <name evidence="2" type="ORF">EYC84_001762</name>
</gene>
<dbReference type="EMBL" id="VICG01000005">
    <property type="protein sequence ID" value="KAA8571795.1"/>
    <property type="molecule type" value="Genomic_DNA"/>
</dbReference>
<dbReference type="AlphaFoldDB" id="A0A5M9JYK2"/>
<feature type="chain" id="PRO_5024324409" description="Secreted protein" evidence="1">
    <location>
        <begin position="24"/>
        <end position="78"/>
    </location>
</feature>
<accession>A0A5M9JYK2</accession>
<evidence type="ECO:0000256" key="1">
    <source>
        <dbReference type="SAM" id="SignalP"/>
    </source>
</evidence>
<organism evidence="2 3">
    <name type="scientific">Monilinia fructicola</name>
    <name type="common">Brown rot fungus</name>
    <name type="synonym">Ciboria fructicola</name>
    <dbReference type="NCBI Taxonomy" id="38448"/>
    <lineage>
        <taxon>Eukaryota</taxon>
        <taxon>Fungi</taxon>
        <taxon>Dikarya</taxon>
        <taxon>Ascomycota</taxon>
        <taxon>Pezizomycotina</taxon>
        <taxon>Leotiomycetes</taxon>
        <taxon>Helotiales</taxon>
        <taxon>Sclerotiniaceae</taxon>
        <taxon>Monilinia</taxon>
    </lineage>
</organism>
<keyword evidence="3" id="KW-1185">Reference proteome</keyword>
<feature type="signal peptide" evidence="1">
    <location>
        <begin position="1"/>
        <end position="23"/>
    </location>
</feature>
<reference evidence="2 3" key="1">
    <citation type="submission" date="2019-06" db="EMBL/GenBank/DDBJ databases">
        <title>Genome Sequence of the Brown Rot Fungal Pathogen Monilinia fructicola.</title>
        <authorList>
            <person name="De Miccolis Angelini R.M."/>
            <person name="Landi L."/>
            <person name="Abate D."/>
            <person name="Pollastro S."/>
            <person name="Romanazzi G."/>
            <person name="Faretra F."/>
        </authorList>
    </citation>
    <scope>NUCLEOTIDE SEQUENCE [LARGE SCALE GENOMIC DNA]</scope>
    <source>
        <strain evidence="2 3">Mfrc123</strain>
    </source>
</reference>
<comment type="caution">
    <text evidence="2">The sequence shown here is derived from an EMBL/GenBank/DDBJ whole genome shotgun (WGS) entry which is preliminary data.</text>
</comment>
<evidence type="ECO:0000313" key="2">
    <source>
        <dbReference type="EMBL" id="KAA8571795.1"/>
    </source>
</evidence>
<keyword evidence="1" id="KW-0732">Signal</keyword>
<protein>
    <recommendedName>
        <fullName evidence="4">Secreted protein</fullName>
    </recommendedName>
</protein>
<evidence type="ECO:0000313" key="3">
    <source>
        <dbReference type="Proteomes" id="UP000322873"/>
    </source>
</evidence>
<name>A0A5M9JYK2_MONFR</name>
<sequence>MDGAMMMMMVADITLAIFGLWSAVMKDARNLCSDVVTLSHIMQIKKVAVRGSGSTRGNGGGSGSFNQWVDGFFHNFNC</sequence>